<accession>D7MMA6</accession>
<dbReference type="Gramene" id="Al_scaffold_0008_2161">
    <property type="protein sequence ID" value="Al_scaffold_0008_2161"/>
    <property type="gene ID" value="Al_scaffold_0008_2161"/>
</dbReference>
<gene>
    <name evidence="1" type="ORF">ARALYDRAFT_685341</name>
</gene>
<evidence type="ECO:0000313" key="2">
    <source>
        <dbReference type="Proteomes" id="UP000008694"/>
    </source>
</evidence>
<dbReference type="HOGENOM" id="CLU_1697918_0_0_1"/>
<dbReference type="eggNOG" id="KOG1075">
    <property type="taxonomic scope" value="Eukaryota"/>
</dbReference>
<dbReference type="AlphaFoldDB" id="D7MMA6"/>
<proteinExistence type="predicted"/>
<dbReference type="Proteomes" id="UP000008694">
    <property type="component" value="Unassembled WGS sequence"/>
</dbReference>
<name>D7MMA6_ARALL</name>
<protein>
    <submittedName>
        <fullName evidence="1">Predicted protein</fullName>
    </submittedName>
</protein>
<sequence>MAYPKDNQQNGKIKKWQNSTWQQDTITAIEEATEWGTCWQDDSSNYSREARTRTRAQRSQWNRPSRNFLKCNYDCKYAQGGNATQTGWIFRDPDGFFVRAGISKGDHCSSEKKGIFDCIIGLERLFHGNQGLPLQNSSGQEDTTIKLQIDWQKKL</sequence>
<dbReference type="EMBL" id="GL348720">
    <property type="protein sequence ID" value="EFH42442.1"/>
    <property type="molecule type" value="Genomic_DNA"/>
</dbReference>
<evidence type="ECO:0000313" key="1">
    <source>
        <dbReference type="EMBL" id="EFH42442.1"/>
    </source>
</evidence>
<organism evidence="2">
    <name type="scientific">Arabidopsis lyrata subsp. lyrata</name>
    <name type="common">Lyre-leaved rock-cress</name>
    <dbReference type="NCBI Taxonomy" id="81972"/>
    <lineage>
        <taxon>Eukaryota</taxon>
        <taxon>Viridiplantae</taxon>
        <taxon>Streptophyta</taxon>
        <taxon>Embryophyta</taxon>
        <taxon>Tracheophyta</taxon>
        <taxon>Spermatophyta</taxon>
        <taxon>Magnoliopsida</taxon>
        <taxon>eudicotyledons</taxon>
        <taxon>Gunneridae</taxon>
        <taxon>Pentapetalae</taxon>
        <taxon>rosids</taxon>
        <taxon>malvids</taxon>
        <taxon>Brassicales</taxon>
        <taxon>Brassicaceae</taxon>
        <taxon>Camelineae</taxon>
        <taxon>Arabidopsis</taxon>
    </lineage>
</organism>
<keyword evidence="2" id="KW-1185">Reference proteome</keyword>
<reference evidence="2" key="1">
    <citation type="journal article" date="2011" name="Nat. Genet.">
        <title>The Arabidopsis lyrata genome sequence and the basis of rapid genome size change.</title>
        <authorList>
            <person name="Hu T.T."/>
            <person name="Pattyn P."/>
            <person name="Bakker E.G."/>
            <person name="Cao J."/>
            <person name="Cheng J.-F."/>
            <person name="Clark R.M."/>
            <person name="Fahlgren N."/>
            <person name="Fawcett J.A."/>
            <person name="Grimwood J."/>
            <person name="Gundlach H."/>
            <person name="Haberer G."/>
            <person name="Hollister J.D."/>
            <person name="Ossowski S."/>
            <person name="Ottilar R.P."/>
            <person name="Salamov A.A."/>
            <person name="Schneeberger K."/>
            <person name="Spannagl M."/>
            <person name="Wang X."/>
            <person name="Yang L."/>
            <person name="Nasrallah M.E."/>
            <person name="Bergelson J."/>
            <person name="Carrington J.C."/>
            <person name="Gaut B.S."/>
            <person name="Schmutz J."/>
            <person name="Mayer K.F.X."/>
            <person name="Van de Peer Y."/>
            <person name="Grigoriev I.V."/>
            <person name="Nordborg M."/>
            <person name="Weigel D."/>
            <person name="Guo Y.-L."/>
        </authorList>
    </citation>
    <scope>NUCLEOTIDE SEQUENCE [LARGE SCALE GENOMIC DNA]</scope>
    <source>
        <strain evidence="2">cv. MN47</strain>
    </source>
</reference>